<evidence type="ECO:0000256" key="6">
    <source>
        <dbReference type="SAM" id="SignalP"/>
    </source>
</evidence>
<dbReference type="PIRSF" id="PIRSF024608">
    <property type="entry name" value="UCP024608"/>
    <property type="match status" value="1"/>
</dbReference>
<sequence>MTTSIRRFAVLALAVLSAGPALAAPPAKDSAPKATKGAGDLDRQTREMMQGSFREQGIAKMDRLDQDPAQQACSAARAPSQAVAGRIEAQQLATVKWPSDGQYLGDWREGEKLAQNGRGMTWSDPSAAAARNGGLCYNCHQVDKKEVSFGTIGPSLWNYGKLRGVKDPADPASEPIVKYTWGKLWNSKAYTACSTMPRFGHAELLTEQQLRDLMALLLDPKSPVNE</sequence>
<keyword evidence="3 4" id="KW-0408">Iron</keyword>
<dbReference type="InterPro" id="IPR030999">
    <property type="entry name" value="Thiosulf_SoxX"/>
</dbReference>
<dbReference type="InterPro" id="IPR016823">
    <property type="entry name" value="Thiosulf_SoxX_II"/>
</dbReference>
<dbReference type="OrthoDB" id="8562939at2"/>
<evidence type="ECO:0000256" key="2">
    <source>
        <dbReference type="ARBA" id="ARBA00022723"/>
    </source>
</evidence>
<evidence type="ECO:0000256" key="1">
    <source>
        <dbReference type="ARBA" id="ARBA00022617"/>
    </source>
</evidence>
<evidence type="ECO:0000256" key="4">
    <source>
        <dbReference type="PROSITE-ProRule" id="PRU00433"/>
    </source>
</evidence>
<dbReference type="Pfam" id="PF00034">
    <property type="entry name" value="Cytochrom_C"/>
    <property type="match status" value="1"/>
</dbReference>
<dbReference type="InterPro" id="IPR009056">
    <property type="entry name" value="Cyt_c-like_dom"/>
</dbReference>
<evidence type="ECO:0000313" key="9">
    <source>
        <dbReference type="Proteomes" id="UP000197468"/>
    </source>
</evidence>
<comment type="caution">
    <text evidence="8">The sequence shown here is derived from an EMBL/GenBank/DDBJ whole genome shotgun (WGS) entry which is preliminary data.</text>
</comment>
<reference evidence="8 9" key="1">
    <citation type="journal article" date="2008" name="Int. J. Syst. Evol. Microbiol.">
        <title>Description of Roseateles aquatilis sp. nov. and Roseateles terrae sp. nov., in the class Betaproteobacteria, and emended description of the genus Roseateles.</title>
        <authorList>
            <person name="Gomila M."/>
            <person name="Bowien B."/>
            <person name="Falsen E."/>
            <person name="Moore E.R."/>
            <person name="Lalucat J."/>
        </authorList>
    </citation>
    <scope>NUCLEOTIDE SEQUENCE [LARGE SCALE GENOMIC DNA]</scope>
    <source>
        <strain evidence="8 9">CCUG 48205</strain>
    </source>
</reference>
<accession>A0A246IVL5</accession>
<feature type="domain" description="Cytochrome c" evidence="7">
    <location>
        <begin position="105"/>
        <end position="221"/>
    </location>
</feature>
<dbReference type="GO" id="GO:0046872">
    <property type="term" value="F:metal ion binding"/>
    <property type="evidence" value="ECO:0007669"/>
    <property type="project" value="UniProtKB-KW"/>
</dbReference>
<organism evidence="8 9">
    <name type="scientific">Roseateles aquatilis</name>
    <dbReference type="NCBI Taxonomy" id="431061"/>
    <lineage>
        <taxon>Bacteria</taxon>
        <taxon>Pseudomonadati</taxon>
        <taxon>Pseudomonadota</taxon>
        <taxon>Betaproteobacteria</taxon>
        <taxon>Burkholderiales</taxon>
        <taxon>Sphaerotilaceae</taxon>
        <taxon>Roseateles</taxon>
    </lineage>
</organism>
<dbReference type="GO" id="GO:0009055">
    <property type="term" value="F:electron transfer activity"/>
    <property type="evidence" value="ECO:0007669"/>
    <property type="project" value="InterPro"/>
</dbReference>
<evidence type="ECO:0000256" key="3">
    <source>
        <dbReference type="ARBA" id="ARBA00023004"/>
    </source>
</evidence>
<feature type="region of interest" description="Disordered" evidence="5">
    <location>
        <begin position="22"/>
        <end position="44"/>
    </location>
</feature>
<feature type="chain" id="PRO_5012309353" evidence="6">
    <location>
        <begin position="24"/>
        <end position="226"/>
    </location>
</feature>
<proteinExistence type="predicted"/>
<dbReference type="InterPro" id="IPR036909">
    <property type="entry name" value="Cyt_c-like_dom_sf"/>
</dbReference>
<dbReference type="SUPFAM" id="SSF46626">
    <property type="entry name" value="Cytochrome c"/>
    <property type="match status" value="1"/>
</dbReference>
<name>A0A246IVL5_9BURK</name>
<gene>
    <name evidence="8" type="primary">soxX</name>
    <name evidence="8" type="ORF">CDN99_25365</name>
</gene>
<dbReference type="Gene3D" id="1.10.760.10">
    <property type="entry name" value="Cytochrome c-like domain"/>
    <property type="match status" value="1"/>
</dbReference>
<dbReference type="Proteomes" id="UP000197468">
    <property type="component" value="Unassembled WGS sequence"/>
</dbReference>
<dbReference type="NCBIfam" id="TIGR04485">
    <property type="entry name" value="thiosulf_SoxX"/>
    <property type="match status" value="1"/>
</dbReference>
<protein>
    <submittedName>
        <fullName evidence="8">Sulfur oxidation c-type cytochrome SoxX</fullName>
    </submittedName>
</protein>
<keyword evidence="6" id="KW-0732">Signal</keyword>
<keyword evidence="2 4" id="KW-0479">Metal-binding</keyword>
<evidence type="ECO:0000313" key="8">
    <source>
        <dbReference type="EMBL" id="OWQ83799.1"/>
    </source>
</evidence>
<feature type="signal peptide" evidence="6">
    <location>
        <begin position="1"/>
        <end position="23"/>
    </location>
</feature>
<evidence type="ECO:0000259" key="7">
    <source>
        <dbReference type="PROSITE" id="PS51007"/>
    </source>
</evidence>
<feature type="compositionally biased region" description="Low complexity" evidence="5">
    <location>
        <begin position="22"/>
        <end position="36"/>
    </location>
</feature>
<evidence type="ECO:0000256" key="5">
    <source>
        <dbReference type="SAM" id="MobiDB-lite"/>
    </source>
</evidence>
<dbReference type="GO" id="GO:0020037">
    <property type="term" value="F:heme binding"/>
    <property type="evidence" value="ECO:0007669"/>
    <property type="project" value="InterPro"/>
</dbReference>
<dbReference type="EMBL" id="NIOF01000019">
    <property type="protein sequence ID" value="OWQ83799.1"/>
    <property type="molecule type" value="Genomic_DNA"/>
</dbReference>
<keyword evidence="1 4" id="KW-0349">Heme</keyword>
<keyword evidence="9" id="KW-1185">Reference proteome</keyword>
<dbReference type="PROSITE" id="PS51007">
    <property type="entry name" value="CYTC"/>
    <property type="match status" value="1"/>
</dbReference>
<dbReference type="AlphaFoldDB" id="A0A246IVL5"/>